<proteinExistence type="predicted"/>
<feature type="compositionally biased region" description="Acidic residues" evidence="2">
    <location>
        <begin position="297"/>
        <end position="318"/>
    </location>
</feature>
<dbReference type="OrthoDB" id="7984201at2759"/>
<evidence type="ECO:0000313" key="3">
    <source>
        <dbReference type="EMBL" id="ORY11405.1"/>
    </source>
</evidence>
<feature type="region of interest" description="Disordered" evidence="2">
    <location>
        <begin position="40"/>
        <end position="64"/>
    </location>
</feature>
<feature type="region of interest" description="Disordered" evidence="2">
    <location>
        <begin position="562"/>
        <end position="583"/>
    </location>
</feature>
<evidence type="ECO:0000256" key="2">
    <source>
        <dbReference type="SAM" id="MobiDB-lite"/>
    </source>
</evidence>
<keyword evidence="1" id="KW-0175">Coiled coil</keyword>
<comment type="caution">
    <text evidence="3">The sequence shown here is derived from an EMBL/GenBank/DDBJ whole genome shotgun (WGS) entry which is preliminary data.</text>
</comment>
<protein>
    <submittedName>
        <fullName evidence="3">Uncharacterized protein</fullName>
    </submittedName>
</protein>
<keyword evidence="4" id="KW-1185">Reference proteome</keyword>
<accession>A0A1Y1ZNL3</accession>
<gene>
    <name evidence="3" type="ORF">BCR34DRAFT_565298</name>
</gene>
<feature type="compositionally biased region" description="Basic residues" evidence="2">
    <location>
        <begin position="43"/>
        <end position="52"/>
    </location>
</feature>
<sequence>MPLTMAFPRAYIPSTALLRALSRSARPPCPFARRIPTQCLRGKTSKASKASKPKKEMPKENPYQKEFDEAARAAGTTAPKLPVPKAEAESYQDMLDHGLSAIRWLAETTPGKYEYVDSIESEEDFKRFKKRDAMLEENFANPDYDSTELDIMTLTDLMNHPCYRHIREDIREIRDWVANKPKEEEEIRALERKVEKEVTDMLAEPKMKVHEFFQEMIDDPEFSEVRADLIDVQSRWAESDFKVDPNEMVTAMNMLGEKLEAMPVVQRKIAERAASGDDWKADYDKEMKEYEKLVKEADEDEERERREEEEDEELEWETEGTTIRIDKLIADVERLLDAMGGQKDLKRDLRELRAEDPFEDTRYELEEGVNWERLAREVNSGIEKLKRGPDLDESDPELKAKVDKIMDDPQLFEKLSFIAEIIKERKKDITTFSGNAPDPETLPDSELTTVGNQLKVAMKDPEHRAAIRGLRVKLHPPFNVHPDVRHLNYALTLAYCGANDDIRRIIWRCYYKARNLPTLLQNIPNDSWDLIWYSQAVTWRGNQNRQAHLELLLKDLASIGKDGPPTKPVDVGKQKPQLDDPNSPMQQALRLALQAKAEFERKRAAESTLLLESGT</sequence>
<organism evidence="3 4">
    <name type="scientific">Clohesyomyces aquaticus</name>
    <dbReference type="NCBI Taxonomy" id="1231657"/>
    <lineage>
        <taxon>Eukaryota</taxon>
        <taxon>Fungi</taxon>
        <taxon>Dikarya</taxon>
        <taxon>Ascomycota</taxon>
        <taxon>Pezizomycotina</taxon>
        <taxon>Dothideomycetes</taxon>
        <taxon>Pleosporomycetidae</taxon>
        <taxon>Pleosporales</taxon>
        <taxon>Lindgomycetaceae</taxon>
        <taxon>Clohesyomyces</taxon>
    </lineage>
</organism>
<reference evidence="3 4" key="1">
    <citation type="submission" date="2016-07" db="EMBL/GenBank/DDBJ databases">
        <title>Pervasive Adenine N6-methylation of Active Genes in Fungi.</title>
        <authorList>
            <consortium name="DOE Joint Genome Institute"/>
            <person name="Mondo S.J."/>
            <person name="Dannebaum R.O."/>
            <person name="Kuo R.C."/>
            <person name="Labutti K."/>
            <person name="Haridas S."/>
            <person name="Kuo A."/>
            <person name="Salamov A."/>
            <person name="Ahrendt S.R."/>
            <person name="Lipzen A."/>
            <person name="Sullivan W."/>
            <person name="Andreopoulos W.B."/>
            <person name="Clum A."/>
            <person name="Lindquist E."/>
            <person name="Daum C."/>
            <person name="Ramamoorthy G.K."/>
            <person name="Gryganskyi A."/>
            <person name="Culley D."/>
            <person name="Magnuson J.K."/>
            <person name="James T.Y."/>
            <person name="O'Malley M.A."/>
            <person name="Stajich J.E."/>
            <person name="Spatafora J.W."/>
            <person name="Visel A."/>
            <person name="Grigoriev I.V."/>
        </authorList>
    </citation>
    <scope>NUCLEOTIDE SEQUENCE [LARGE SCALE GENOMIC DNA]</scope>
    <source>
        <strain evidence="3 4">CBS 115471</strain>
    </source>
</reference>
<dbReference type="Proteomes" id="UP000193144">
    <property type="component" value="Unassembled WGS sequence"/>
</dbReference>
<name>A0A1Y1ZNL3_9PLEO</name>
<evidence type="ECO:0000313" key="4">
    <source>
        <dbReference type="Proteomes" id="UP000193144"/>
    </source>
</evidence>
<evidence type="ECO:0000256" key="1">
    <source>
        <dbReference type="SAM" id="Coils"/>
    </source>
</evidence>
<feature type="compositionally biased region" description="Basic and acidic residues" evidence="2">
    <location>
        <begin position="53"/>
        <end position="64"/>
    </location>
</feature>
<feature type="region of interest" description="Disordered" evidence="2">
    <location>
        <begin position="295"/>
        <end position="318"/>
    </location>
</feature>
<feature type="coiled-coil region" evidence="1">
    <location>
        <begin position="173"/>
        <end position="200"/>
    </location>
</feature>
<dbReference type="AlphaFoldDB" id="A0A1Y1ZNL3"/>
<dbReference type="EMBL" id="MCFA01000061">
    <property type="protein sequence ID" value="ORY11405.1"/>
    <property type="molecule type" value="Genomic_DNA"/>
</dbReference>